<dbReference type="OrthoDB" id="2658750at2759"/>
<evidence type="ECO:0000313" key="3">
    <source>
        <dbReference type="Proteomes" id="UP000008063"/>
    </source>
</evidence>
<sequence>MTDAISVTTTPRKSPQLAVAGPYDLESPQLPPTIKNKLLAQPPVSLMTLFKSNVPRPDHIQPPAKGVTPEGYYVVWVGQEVGIFYTWDNAAERVLGVSSNRYKKYNNFDEALRKYRSKYELGAVQAVPIPGGWFWSEDIHSDDDDPYSALTERSWDALEALTDHLSHVL</sequence>
<dbReference type="STRING" id="936435.F8PNB0"/>
<organism evidence="3">
    <name type="scientific">Serpula lacrymans var. lacrymans (strain S7.3)</name>
    <name type="common">Dry rot fungus</name>
    <dbReference type="NCBI Taxonomy" id="936435"/>
    <lineage>
        <taxon>Eukaryota</taxon>
        <taxon>Fungi</taxon>
        <taxon>Dikarya</taxon>
        <taxon>Basidiomycota</taxon>
        <taxon>Agaricomycotina</taxon>
        <taxon>Agaricomycetes</taxon>
        <taxon>Agaricomycetidae</taxon>
        <taxon>Boletales</taxon>
        <taxon>Coniophorineae</taxon>
        <taxon>Serpulaceae</taxon>
        <taxon>Serpula</taxon>
    </lineage>
</organism>
<dbReference type="SUPFAM" id="SSF55658">
    <property type="entry name" value="L9 N-domain-like"/>
    <property type="match status" value="1"/>
</dbReference>
<dbReference type="AlphaFoldDB" id="F8PNB0"/>
<reference evidence="3" key="1">
    <citation type="journal article" date="2011" name="Science">
        <title>The plant cell wall-decomposing machinery underlies the functional diversity of forest fungi.</title>
        <authorList>
            <person name="Eastwood D.C."/>
            <person name="Floudas D."/>
            <person name="Binder M."/>
            <person name="Majcherczyk A."/>
            <person name="Schneider P."/>
            <person name="Aerts A."/>
            <person name="Asiegbu F.O."/>
            <person name="Baker S.E."/>
            <person name="Barry K."/>
            <person name="Bendiksby M."/>
            <person name="Blumentritt M."/>
            <person name="Coutinho P.M."/>
            <person name="Cullen D."/>
            <person name="de Vries R.P."/>
            <person name="Gathman A."/>
            <person name="Goodell B."/>
            <person name="Henrissat B."/>
            <person name="Ihrmark K."/>
            <person name="Kauserud H."/>
            <person name="Kohler A."/>
            <person name="LaButti K."/>
            <person name="Lapidus A."/>
            <person name="Lavin J.L."/>
            <person name="Lee Y.-H."/>
            <person name="Lindquist E."/>
            <person name="Lilly W."/>
            <person name="Lucas S."/>
            <person name="Morin E."/>
            <person name="Murat C."/>
            <person name="Oguiza J.A."/>
            <person name="Park J."/>
            <person name="Pisabarro A.G."/>
            <person name="Riley R."/>
            <person name="Rosling A."/>
            <person name="Salamov A."/>
            <person name="Schmidt O."/>
            <person name="Schmutz J."/>
            <person name="Skrede I."/>
            <person name="Stenlid J."/>
            <person name="Wiebenga A."/>
            <person name="Xie X."/>
            <person name="Kuees U."/>
            <person name="Hibbett D.S."/>
            <person name="Hoffmeister D."/>
            <person name="Hoegberg N."/>
            <person name="Martin F."/>
            <person name="Grigoriev I.V."/>
            <person name="Watkinson S.C."/>
        </authorList>
    </citation>
    <scope>NUCLEOTIDE SEQUENCE [LARGE SCALE GENOMIC DNA]</scope>
    <source>
        <strain evidence="3">strain S7.3</strain>
    </source>
</reference>
<keyword evidence="3" id="KW-1185">Reference proteome</keyword>
<accession>F8PNB0</accession>
<evidence type="ECO:0000313" key="2">
    <source>
        <dbReference type="EMBL" id="EGO03092.1"/>
    </source>
</evidence>
<dbReference type="Pfam" id="PF01693">
    <property type="entry name" value="Cauli_VI"/>
    <property type="match status" value="1"/>
</dbReference>
<gene>
    <name evidence="2" type="ORF">SERLA73DRAFT_70553</name>
</gene>
<dbReference type="InterPro" id="IPR009027">
    <property type="entry name" value="Ribosomal_bL9/RNase_H1_N"/>
</dbReference>
<dbReference type="HOGENOM" id="CLU_1579463_0_0_1"/>
<dbReference type="InParanoid" id="F8PNB0"/>
<dbReference type="InterPro" id="IPR037056">
    <property type="entry name" value="RNase_H1_N_sf"/>
</dbReference>
<name>F8PNB0_SERL3</name>
<proteinExistence type="predicted"/>
<protein>
    <recommendedName>
        <fullName evidence="1">Ribonuclease H1 N-terminal domain-containing protein</fullName>
    </recommendedName>
</protein>
<evidence type="ECO:0000259" key="1">
    <source>
        <dbReference type="Pfam" id="PF01693"/>
    </source>
</evidence>
<dbReference type="Gene3D" id="3.40.970.10">
    <property type="entry name" value="Ribonuclease H1, N-terminal domain"/>
    <property type="match status" value="1"/>
</dbReference>
<dbReference type="EMBL" id="GL945476">
    <property type="protein sequence ID" value="EGO03092.1"/>
    <property type="molecule type" value="Genomic_DNA"/>
</dbReference>
<feature type="domain" description="Ribonuclease H1 N-terminal" evidence="1">
    <location>
        <begin position="72"/>
        <end position="111"/>
    </location>
</feature>
<dbReference type="Proteomes" id="UP000008063">
    <property type="component" value="Unassembled WGS sequence"/>
</dbReference>
<dbReference type="InterPro" id="IPR011320">
    <property type="entry name" value="RNase_H1_N"/>
</dbReference>